<evidence type="ECO:0000313" key="2">
    <source>
        <dbReference type="EMBL" id="QSQ09834.1"/>
    </source>
</evidence>
<dbReference type="AlphaFoldDB" id="A0A8A0RPI1"/>
<organism evidence="2 3">
    <name type="scientific">Koleobacter methoxysyntrophicus</name>
    <dbReference type="NCBI Taxonomy" id="2751313"/>
    <lineage>
        <taxon>Bacteria</taxon>
        <taxon>Bacillati</taxon>
        <taxon>Bacillota</taxon>
        <taxon>Clostridia</taxon>
        <taxon>Koleobacterales</taxon>
        <taxon>Koleobacteraceae</taxon>
        <taxon>Koleobacter</taxon>
    </lineage>
</organism>
<dbReference type="RefSeq" id="WP_206707170.1">
    <property type="nucleotide sequence ID" value="NZ_CP059066.1"/>
</dbReference>
<evidence type="ECO:0000313" key="3">
    <source>
        <dbReference type="Proteomes" id="UP000662904"/>
    </source>
</evidence>
<keyword evidence="3" id="KW-1185">Reference proteome</keyword>
<dbReference type="KEGG" id="kme:H0A61_02215"/>
<feature type="coiled-coil region" evidence="1">
    <location>
        <begin position="66"/>
        <end position="93"/>
    </location>
</feature>
<protein>
    <recommendedName>
        <fullName evidence="4">ATPase</fullName>
    </recommendedName>
</protein>
<accession>A0A8A0RPI1</accession>
<keyword evidence="1" id="KW-0175">Coiled coil</keyword>
<name>A0A8A0RPI1_9FIRM</name>
<dbReference type="Gene3D" id="1.20.120.20">
    <property type="entry name" value="Apolipoprotein"/>
    <property type="match status" value="1"/>
</dbReference>
<dbReference type="EMBL" id="CP059066">
    <property type="protein sequence ID" value="QSQ09834.1"/>
    <property type="molecule type" value="Genomic_DNA"/>
</dbReference>
<proteinExistence type="predicted"/>
<dbReference type="Proteomes" id="UP000662904">
    <property type="component" value="Chromosome"/>
</dbReference>
<reference evidence="2" key="1">
    <citation type="submission" date="2020-07" db="EMBL/GenBank/DDBJ databases">
        <title>Koleobacter methoxysyntrophicus gen. nov., sp. nov., a novel anaerobic bacterium isolated from deep subsurface oil field and proposal of Koleobacterales ord. nov. in the phylum Firmicutes.</title>
        <authorList>
            <person name="Sakamoto S."/>
            <person name="Tamaki H."/>
        </authorList>
    </citation>
    <scope>NUCLEOTIDE SEQUENCE</scope>
    <source>
        <strain evidence="2">NRmbB1</strain>
    </source>
</reference>
<sequence>MDILDLLQDLRKKINEGSSIPFAGKVILNKNEILPIIDNIETLLPEELKKANWIINERQRILIEAQREGENIIKEAEDRIKKMVDESEISRRAYEKADEIVSNAKKHAREIRLGANEYAEEVLRNLYTYLEKTMNTVKKGMDELRGVKD</sequence>
<evidence type="ECO:0000256" key="1">
    <source>
        <dbReference type="SAM" id="Coils"/>
    </source>
</evidence>
<gene>
    <name evidence="2" type="ORF">H0A61_02215</name>
</gene>
<evidence type="ECO:0008006" key="4">
    <source>
        <dbReference type="Google" id="ProtNLM"/>
    </source>
</evidence>